<sequence>MRKGEAVTAKYQLKNRKNAVVGIIAIAIVLLAAFFLLKYFHKPAVKTSPTYSAGVIKLNEVLKTHPRYNDLLKLYSERESIAAEMRALPADPSAAKLTDDMENAFVDFAQQKNDMGIQIMNSNLQDEMIAKEKDLRAQIADSMKADIKKENDKYENAIVNCSLKLDNAESLRLTPDEVNNLQGEMAQLKNERAAKVNAVVGKYENYVQAELHKYYAERVKYFQGVLAQKNADNLAGVDAQQTAFKDKRDAMIKEQTDEIAERKKSYIALWKKLDDKNSEIKALRESMINDIASKASMFAVMYHLDVIYADPEDELNEIFSTDDEWDSLFDNHVVTTASVRDITSDVIKQMQDAD</sequence>
<keyword evidence="2" id="KW-0472">Membrane</keyword>
<gene>
    <name evidence="3" type="ORF">EDC37_10495</name>
</gene>
<protein>
    <recommendedName>
        <fullName evidence="5">Outer membrane protein (OmpH-like)</fullName>
    </recommendedName>
</protein>
<keyword evidence="4" id="KW-1185">Reference proteome</keyword>
<feature type="transmembrane region" description="Helical" evidence="2">
    <location>
        <begin position="20"/>
        <end position="40"/>
    </location>
</feature>
<proteinExistence type="predicted"/>
<evidence type="ECO:0000313" key="4">
    <source>
        <dbReference type="Proteomes" id="UP000295188"/>
    </source>
</evidence>
<comment type="caution">
    <text evidence="3">The sequence shown here is derived from an EMBL/GenBank/DDBJ whole genome shotgun (WGS) entry which is preliminary data.</text>
</comment>
<evidence type="ECO:0000256" key="1">
    <source>
        <dbReference type="SAM" id="Coils"/>
    </source>
</evidence>
<evidence type="ECO:0008006" key="5">
    <source>
        <dbReference type="Google" id="ProtNLM"/>
    </source>
</evidence>
<keyword evidence="2" id="KW-0812">Transmembrane</keyword>
<dbReference type="Proteomes" id="UP000295188">
    <property type="component" value="Unassembled WGS sequence"/>
</dbReference>
<dbReference type="AlphaFoldDB" id="A0A4R3KC20"/>
<reference evidence="3 4" key="1">
    <citation type="submission" date="2019-03" db="EMBL/GenBank/DDBJ databases">
        <title>Genomic Encyclopedia of Type Strains, Phase IV (KMG-IV): sequencing the most valuable type-strain genomes for metagenomic binning, comparative biology and taxonomic classification.</title>
        <authorList>
            <person name="Goeker M."/>
        </authorList>
    </citation>
    <scope>NUCLEOTIDE SEQUENCE [LARGE SCALE GENOMIC DNA]</scope>
    <source>
        <strain evidence="3 4">DSM 20467</strain>
    </source>
</reference>
<organism evidence="3 4">
    <name type="scientific">Pectinatus cerevisiiphilus</name>
    <dbReference type="NCBI Taxonomy" id="86956"/>
    <lineage>
        <taxon>Bacteria</taxon>
        <taxon>Bacillati</taxon>
        <taxon>Bacillota</taxon>
        <taxon>Negativicutes</taxon>
        <taxon>Selenomonadales</taxon>
        <taxon>Selenomonadaceae</taxon>
        <taxon>Pectinatus</taxon>
    </lineage>
</organism>
<keyword evidence="1" id="KW-0175">Coiled coil</keyword>
<dbReference type="EMBL" id="SMAA01000004">
    <property type="protein sequence ID" value="TCS80493.1"/>
    <property type="molecule type" value="Genomic_DNA"/>
</dbReference>
<name>A0A4R3KC20_9FIRM</name>
<feature type="coiled-coil region" evidence="1">
    <location>
        <begin position="140"/>
        <end position="198"/>
    </location>
</feature>
<evidence type="ECO:0000313" key="3">
    <source>
        <dbReference type="EMBL" id="TCS80493.1"/>
    </source>
</evidence>
<keyword evidence="2" id="KW-1133">Transmembrane helix</keyword>
<accession>A0A4R3KC20</accession>
<evidence type="ECO:0000256" key="2">
    <source>
        <dbReference type="SAM" id="Phobius"/>
    </source>
</evidence>